<dbReference type="Proteomes" id="UP000663873">
    <property type="component" value="Unassembled WGS sequence"/>
</dbReference>
<feature type="transmembrane region" description="Helical" evidence="1">
    <location>
        <begin position="213"/>
        <end position="238"/>
    </location>
</feature>
<dbReference type="EMBL" id="CAJNXB010004449">
    <property type="protein sequence ID" value="CAF3376622.1"/>
    <property type="molecule type" value="Genomic_DNA"/>
</dbReference>
<evidence type="ECO:0000313" key="4">
    <source>
        <dbReference type="EMBL" id="CAF3376622.1"/>
    </source>
</evidence>
<evidence type="ECO:0000313" key="5">
    <source>
        <dbReference type="EMBL" id="CAF3439998.1"/>
    </source>
</evidence>
<keyword evidence="1" id="KW-1133">Transmembrane helix</keyword>
<dbReference type="EMBL" id="CAJNYV010003820">
    <property type="protein sequence ID" value="CAF3613682.1"/>
    <property type="molecule type" value="Genomic_DNA"/>
</dbReference>
<dbReference type="Proteomes" id="UP000663825">
    <property type="component" value="Unassembled WGS sequence"/>
</dbReference>
<feature type="chain" id="PRO_5036232305" description="Transmembrane protein" evidence="2">
    <location>
        <begin position="18"/>
        <end position="265"/>
    </location>
</feature>
<evidence type="ECO:0008006" key="13">
    <source>
        <dbReference type="Google" id="ProtNLM"/>
    </source>
</evidence>
<dbReference type="Proteomes" id="UP000663865">
    <property type="component" value="Unassembled WGS sequence"/>
</dbReference>
<dbReference type="EMBL" id="CAJNYD010001480">
    <property type="protein sequence ID" value="CAF3340174.1"/>
    <property type="molecule type" value="Genomic_DNA"/>
</dbReference>
<dbReference type="Proteomes" id="UP000663833">
    <property type="component" value="Unassembled WGS sequence"/>
</dbReference>
<comment type="caution">
    <text evidence="3">The sequence shown here is derived from an EMBL/GenBank/DDBJ whole genome shotgun (WGS) entry which is preliminary data.</text>
</comment>
<dbReference type="EMBL" id="CAJOBR010003500">
    <property type="protein sequence ID" value="CAF4740359.1"/>
    <property type="molecule type" value="Genomic_DNA"/>
</dbReference>
<dbReference type="Proteomes" id="UP000663851">
    <property type="component" value="Unassembled WGS sequence"/>
</dbReference>
<dbReference type="EMBL" id="CAJOBP010000170">
    <property type="protein sequence ID" value="CAF4134638.1"/>
    <property type="molecule type" value="Genomic_DNA"/>
</dbReference>
<keyword evidence="1" id="KW-0812">Transmembrane</keyword>
<evidence type="ECO:0000313" key="8">
    <source>
        <dbReference type="EMBL" id="CAF4420114.1"/>
    </source>
</evidence>
<evidence type="ECO:0000256" key="1">
    <source>
        <dbReference type="SAM" id="Phobius"/>
    </source>
</evidence>
<dbReference type="AlphaFoldDB" id="A0A817VI25"/>
<dbReference type="EMBL" id="CAJOBS010000658">
    <property type="protein sequence ID" value="CAF4619861.1"/>
    <property type="molecule type" value="Genomic_DNA"/>
</dbReference>
<gene>
    <name evidence="5" type="ORF">GRG538_LOCUS13397</name>
    <name evidence="8" type="ORF">HFQ381_LOCUS21512</name>
    <name evidence="6" type="ORF">KIK155_LOCUS21554</name>
    <name evidence="3" type="ORF">LUA448_LOCUS12073</name>
    <name evidence="10" type="ORF">QYT958_LOCUS20268</name>
    <name evidence="4" type="ORF">TIS948_LOCUS25555</name>
    <name evidence="9" type="ORF">TOA249_LOCUS11878</name>
    <name evidence="7" type="ORF">UJA718_LOCUS2475</name>
</gene>
<evidence type="ECO:0000313" key="9">
    <source>
        <dbReference type="EMBL" id="CAF4619861.1"/>
    </source>
</evidence>
<keyword evidence="2" id="KW-0732">Signal</keyword>
<accession>A0A817VI25</accession>
<keyword evidence="1" id="KW-0472">Membrane</keyword>
<organism evidence="3 11">
    <name type="scientific">Rotaria socialis</name>
    <dbReference type="NCBI Taxonomy" id="392032"/>
    <lineage>
        <taxon>Eukaryota</taxon>
        <taxon>Metazoa</taxon>
        <taxon>Spiralia</taxon>
        <taxon>Gnathifera</taxon>
        <taxon>Rotifera</taxon>
        <taxon>Eurotatoria</taxon>
        <taxon>Bdelloidea</taxon>
        <taxon>Philodinida</taxon>
        <taxon>Philodinidae</taxon>
        <taxon>Rotaria</taxon>
    </lineage>
</organism>
<dbReference type="EMBL" id="CAJNYT010001974">
    <property type="protein sequence ID" value="CAF3439998.1"/>
    <property type="molecule type" value="Genomic_DNA"/>
</dbReference>
<evidence type="ECO:0000313" key="7">
    <source>
        <dbReference type="EMBL" id="CAF4134638.1"/>
    </source>
</evidence>
<keyword evidence="12" id="KW-1185">Reference proteome</keyword>
<evidence type="ECO:0000313" key="10">
    <source>
        <dbReference type="EMBL" id="CAF4740359.1"/>
    </source>
</evidence>
<evidence type="ECO:0000313" key="11">
    <source>
        <dbReference type="Proteomes" id="UP000663833"/>
    </source>
</evidence>
<protein>
    <recommendedName>
        <fullName evidence="13">Transmembrane protein</fullName>
    </recommendedName>
</protein>
<reference evidence="3" key="1">
    <citation type="submission" date="2021-02" db="EMBL/GenBank/DDBJ databases">
        <authorList>
            <person name="Nowell W R."/>
        </authorList>
    </citation>
    <scope>NUCLEOTIDE SEQUENCE</scope>
</reference>
<dbReference type="Proteomes" id="UP000663848">
    <property type="component" value="Unassembled WGS sequence"/>
</dbReference>
<evidence type="ECO:0000313" key="6">
    <source>
        <dbReference type="EMBL" id="CAF3613682.1"/>
    </source>
</evidence>
<sequence>MWSVILLILKLISISVSNEERNNCYFTVFYSNGSRSYCIDEQCYHHLDIISLKDRQCRTNYLSLQFSSYLTYKKFLQSTLLKNSLSYYFSKARPNVERLLRIEFLSPFLNDDPFQLDQLRLLANSISNIDTYEFIFNENITINNLTLFIDQDMFSSSDQQIIDRLTLRFSCTHIQRVEWQLIKSIQSFPNSPCPQQIQLKKKDFRQKEFSSNLIILASITTLVSITIIILVLIGSFLYNYDFNDQLKQNTKSNSRTDLITIIEKF</sequence>
<dbReference type="EMBL" id="CAJOBO010001937">
    <property type="protein sequence ID" value="CAF4420114.1"/>
    <property type="molecule type" value="Genomic_DNA"/>
</dbReference>
<evidence type="ECO:0000256" key="2">
    <source>
        <dbReference type="SAM" id="SignalP"/>
    </source>
</evidence>
<feature type="signal peptide" evidence="2">
    <location>
        <begin position="1"/>
        <end position="17"/>
    </location>
</feature>
<evidence type="ECO:0000313" key="12">
    <source>
        <dbReference type="Proteomes" id="UP000663873"/>
    </source>
</evidence>
<evidence type="ECO:0000313" key="3">
    <source>
        <dbReference type="EMBL" id="CAF3340174.1"/>
    </source>
</evidence>
<dbReference type="OrthoDB" id="10030783at2759"/>
<dbReference type="Proteomes" id="UP000663838">
    <property type="component" value="Unassembled WGS sequence"/>
</dbReference>
<name>A0A817VI25_9BILA</name>
<dbReference type="Proteomes" id="UP000663872">
    <property type="component" value="Unassembled WGS sequence"/>
</dbReference>
<proteinExistence type="predicted"/>